<evidence type="ECO:0000256" key="1">
    <source>
        <dbReference type="ARBA" id="ARBA00004123"/>
    </source>
</evidence>
<dbReference type="GO" id="GO:0005634">
    <property type="term" value="C:nucleus"/>
    <property type="evidence" value="ECO:0007669"/>
    <property type="project" value="UniProtKB-SubCell"/>
</dbReference>
<accession>A0A6H5HB88</accession>
<feature type="domain" description="BTB" evidence="9">
    <location>
        <begin position="175"/>
        <end position="208"/>
    </location>
</feature>
<dbReference type="OrthoDB" id="10261408at2759"/>
<dbReference type="GO" id="GO:0045476">
    <property type="term" value="P:nurse cell apoptotic process"/>
    <property type="evidence" value="ECO:0007669"/>
    <property type="project" value="UniProtKB-ARBA"/>
</dbReference>
<keyword evidence="7" id="KW-0539">Nucleus</keyword>
<keyword evidence="5" id="KW-0805">Transcription regulation</keyword>
<keyword evidence="2" id="KW-0217">Developmental protein</keyword>
<protein>
    <recommendedName>
        <fullName evidence="9">BTB domain-containing protein</fullName>
    </recommendedName>
</protein>
<evidence type="ECO:0000313" key="11">
    <source>
        <dbReference type="Proteomes" id="UP000479000"/>
    </source>
</evidence>
<dbReference type="EMBL" id="CADCXU010023065">
    <property type="protein sequence ID" value="CAB0010605.1"/>
    <property type="molecule type" value="Genomic_DNA"/>
</dbReference>
<evidence type="ECO:0000256" key="3">
    <source>
        <dbReference type="ARBA" id="ARBA00022782"/>
    </source>
</evidence>
<dbReference type="PANTHER" id="PTHR23110:SF111">
    <property type="entry name" value="LONGITUDINALS LACKING PROTEIN, ISOFORMS F_I_K_T"/>
    <property type="match status" value="1"/>
</dbReference>
<comment type="function">
    <text evidence="8">Putative transcription factor required for axon growth and guidance in the central and peripheral nervous systems. Repels CNS axons away from the midline by promoting the expression of the midline repellent sli and its receptor robo.</text>
</comment>
<dbReference type="GO" id="GO:0035167">
    <property type="term" value="P:larval lymph gland hemopoiesis"/>
    <property type="evidence" value="ECO:0007669"/>
    <property type="project" value="UniProtKB-ARBA"/>
</dbReference>
<dbReference type="GO" id="GO:0045467">
    <property type="term" value="P:R7 cell development"/>
    <property type="evidence" value="ECO:0007669"/>
    <property type="project" value="UniProtKB-ARBA"/>
</dbReference>
<dbReference type="SUPFAM" id="SSF54695">
    <property type="entry name" value="POZ domain"/>
    <property type="match status" value="1"/>
</dbReference>
<organism evidence="10 11">
    <name type="scientific">Nesidiocoris tenuis</name>
    <dbReference type="NCBI Taxonomy" id="355587"/>
    <lineage>
        <taxon>Eukaryota</taxon>
        <taxon>Metazoa</taxon>
        <taxon>Ecdysozoa</taxon>
        <taxon>Arthropoda</taxon>
        <taxon>Hexapoda</taxon>
        <taxon>Insecta</taxon>
        <taxon>Pterygota</taxon>
        <taxon>Neoptera</taxon>
        <taxon>Paraneoptera</taxon>
        <taxon>Hemiptera</taxon>
        <taxon>Heteroptera</taxon>
        <taxon>Panheteroptera</taxon>
        <taxon>Cimicomorpha</taxon>
        <taxon>Miridae</taxon>
        <taxon>Dicyphina</taxon>
        <taxon>Nesidiocoris</taxon>
    </lineage>
</organism>
<name>A0A6H5HB88_9HEMI</name>
<dbReference type="InterPro" id="IPR011333">
    <property type="entry name" value="SKP1/BTB/POZ_sf"/>
</dbReference>
<evidence type="ECO:0000259" key="9">
    <source>
        <dbReference type="PROSITE" id="PS50097"/>
    </source>
</evidence>
<gene>
    <name evidence="10" type="ORF">NTEN_LOCUS15646</name>
</gene>
<dbReference type="Proteomes" id="UP000479000">
    <property type="component" value="Unassembled WGS sequence"/>
</dbReference>
<dbReference type="GO" id="GO:0048813">
    <property type="term" value="P:dendrite morphogenesis"/>
    <property type="evidence" value="ECO:0007669"/>
    <property type="project" value="UniProtKB-ARBA"/>
</dbReference>
<evidence type="ECO:0000256" key="6">
    <source>
        <dbReference type="ARBA" id="ARBA00023163"/>
    </source>
</evidence>
<dbReference type="PANTHER" id="PTHR23110">
    <property type="entry name" value="BTB DOMAIN TRANSCRIPTION FACTOR"/>
    <property type="match status" value="1"/>
</dbReference>
<dbReference type="GO" id="GO:0007526">
    <property type="term" value="P:larval somatic muscle development"/>
    <property type="evidence" value="ECO:0007669"/>
    <property type="project" value="UniProtKB-ARBA"/>
</dbReference>
<dbReference type="GO" id="GO:0006357">
    <property type="term" value="P:regulation of transcription by RNA polymerase II"/>
    <property type="evidence" value="ECO:0007669"/>
    <property type="project" value="TreeGrafter"/>
</dbReference>
<dbReference type="Gene3D" id="3.30.710.10">
    <property type="entry name" value="Potassium Channel Kv1.1, Chain A"/>
    <property type="match status" value="1"/>
</dbReference>
<dbReference type="InterPro" id="IPR051095">
    <property type="entry name" value="Dros_DevTransReg"/>
</dbReference>
<keyword evidence="3" id="KW-0221">Differentiation</keyword>
<comment type="subcellular location">
    <subcellularLocation>
        <location evidence="1">Nucleus</location>
    </subcellularLocation>
</comment>
<keyword evidence="6" id="KW-0804">Transcription</keyword>
<evidence type="ECO:0000256" key="7">
    <source>
        <dbReference type="ARBA" id="ARBA00023242"/>
    </source>
</evidence>
<dbReference type="GO" id="GO:0008406">
    <property type="term" value="P:gonad development"/>
    <property type="evidence" value="ECO:0007669"/>
    <property type="project" value="UniProtKB-ARBA"/>
</dbReference>
<dbReference type="Pfam" id="PF00651">
    <property type="entry name" value="BTB"/>
    <property type="match status" value="1"/>
</dbReference>
<sequence>MENHDCRRPNQISIESICRNKNEKTVFARDHDESAKLSNIRSSSDDVKVEKEFINLSRKLDCLPNSATGIRPDTASTPTTIVEETSPHKCLGCRAVLTNNFQICEKCLTNAEIKGDTIILECEFDASEIEDGSMVRIVTCTLCKFMSDQFCLKWNNHHTTLVAVFDKLFECESLVDCTVAAEGKFVKAHKVVLSACSSYLEFDFQFDL</sequence>
<reference evidence="10 11" key="1">
    <citation type="submission" date="2020-02" db="EMBL/GenBank/DDBJ databases">
        <authorList>
            <person name="Ferguson B K."/>
        </authorList>
    </citation>
    <scope>NUCLEOTIDE SEQUENCE [LARGE SCALE GENOMIC DNA]</scope>
</reference>
<evidence type="ECO:0000256" key="4">
    <source>
        <dbReference type="ARBA" id="ARBA00022902"/>
    </source>
</evidence>
<keyword evidence="11" id="KW-1185">Reference proteome</keyword>
<dbReference type="GO" id="GO:0016199">
    <property type="term" value="P:axon midline choice point recognition"/>
    <property type="evidence" value="ECO:0007669"/>
    <property type="project" value="UniProtKB-ARBA"/>
</dbReference>
<dbReference type="AlphaFoldDB" id="A0A6H5HB88"/>
<evidence type="ECO:0000313" key="10">
    <source>
        <dbReference type="EMBL" id="CAB0010605.1"/>
    </source>
</evidence>
<proteinExistence type="predicted"/>
<dbReference type="PROSITE" id="PS50097">
    <property type="entry name" value="BTB"/>
    <property type="match status" value="1"/>
</dbReference>
<evidence type="ECO:0000256" key="8">
    <source>
        <dbReference type="ARBA" id="ARBA00037382"/>
    </source>
</evidence>
<keyword evidence="4" id="KW-0524">Neurogenesis</keyword>
<dbReference type="InterPro" id="IPR000210">
    <property type="entry name" value="BTB/POZ_dom"/>
</dbReference>
<dbReference type="GO" id="GO:0007464">
    <property type="term" value="P:R3/R4 cell fate commitment"/>
    <property type="evidence" value="ECO:0007669"/>
    <property type="project" value="UniProtKB-ARBA"/>
</dbReference>
<evidence type="ECO:0000256" key="5">
    <source>
        <dbReference type="ARBA" id="ARBA00023015"/>
    </source>
</evidence>
<evidence type="ECO:0000256" key="2">
    <source>
        <dbReference type="ARBA" id="ARBA00022473"/>
    </source>
</evidence>